<dbReference type="AlphaFoldDB" id="A0A8E0RPQ1"/>
<dbReference type="CDD" id="cd00096">
    <property type="entry name" value="Ig"/>
    <property type="match status" value="3"/>
</dbReference>
<dbReference type="Pfam" id="PF07679">
    <property type="entry name" value="I-set"/>
    <property type="match status" value="1"/>
</dbReference>
<dbReference type="Pfam" id="PF13927">
    <property type="entry name" value="Ig_3"/>
    <property type="match status" value="1"/>
</dbReference>
<dbReference type="SUPFAM" id="SSF48726">
    <property type="entry name" value="Immunoglobulin"/>
    <property type="match status" value="5"/>
</dbReference>
<gene>
    <name evidence="7" type="ORF">FBUS_02618</name>
</gene>
<dbReference type="OrthoDB" id="10010359at2759"/>
<dbReference type="InterPro" id="IPR036179">
    <property type="entry name" value="Ig-like_dom_sf"/>
</dbReference>
<accession>A0A8E0RPQ1</accession>
<dbReference type="GO" id="GO:0043005">
    <property type="term" value="C:neuron projection"/>
    <property type="evidence" value="ECO:0007669"/>
    <property type="project" value="TreeGrafter"/>
</dbReference>
<evidence type="ECO:0000256" key="3">
    <source>
        <dbReference type="ARBA" id="ARBA00023157"/>
    </source>
</evidence>
<evidence type="ECO:0000259" key="6">
    <source>
        <dbReference type="PROSITE" id="PS50835"/>
    </source>
</evidence>
<dbReference type="SMART" id="SM00408">
    <property type="entry name" value="IGc2"/>
    <property type="match status" value="4"/>
</dbReference>
<feature type="domain" description="Ig-like" evidence="6">
    <location>
        <begin position="236"/>
        <end position="321"/>
    </location>
</feature>
<dbReference type="Proteomes" id="UP000728185">
    <property type="component" value="Unassembled WGS sequence"/>
</dbReference>
<feature type="domain" description="Ig-like" evidence="6">
    <location>
        <begin position="349"/>
        <end position="452"/>
    </location>
</feature>
<feature type="domain" description="Ig-like" evidence="6">
    <location>
        <begin position="142"/>
        <end position="231"/>
    </location>
</feature>
<name>A0A8E0RPQ1_9TREM</name>
<keyword evidence="8" id="KW-1185">Reference proteome</keyword>
<dbReference type="Gene3D" id="2.60.40.10">
    <property type="entry name" value="Immunoglobulins"/>
    <property type="match status" value="5"/>
</dbReference>
<feature type="signal peptide" evidence="5">
    <location>
        <begin position="1"/>
        <end position="19"/>
    </location>
</feature>
<dbReference type="PROSITE" id="PS50835">
    <property type="entry name" value="IG_LIKE"/>
    <property type="match status" value="5"/>
</dbReference>
<feature type="chain" id="PRO_5034802681" evidence="5">
    <location>
        <begin position="20"/>
        <end position="585"/>
    </location>
</feature>
<evidence type="ECO:0000313" key="8">
    <source>
        <dbReference type="Proteomes" id="UP000728185"/>
    </source>
</evidence>
<dbReference type="InterPro" id="IPR013098">
    <property type="entry name" value="Ig_I-set"/>
</dbReference>
<dbReference type="PANTHER" id="PTHR12231:SF253">
    <property type="entry name" value="DPR-INTERACTING PROTEIN ETA, ISOFORM B-RELATED"/>
    <property type="match status" value="1"/>
</dbReference>
<evidence type="ECO:0000256" key="5">
    <source>
        <dbReference type="SAM" id="SignalP"/>
    </source>
</evidence>
<keyword evidence="2" id="KW-0677">Repeat</keyword>
<evidence type="ECO:0000256" key="1">
    <source>
        <dbReference type="ARBA" id="ARBA00022729"/>
    </source>
</evidence>
<feature type="domain" description="Ig-like" evidence="6">
    <location>
        <begin position="457"/>
        <end position="566"/>
    </location>
</feature>
<reference evidence="7" key="1">
    <citation type="submission" date="2019-05" db="EMBL/GenBank/DDBJ databases">
        <title>Annotation for the trematode Fasciolopsis buski.</title>
        <authorList>
            <person name="Choi Y.-J."/>
        </authorList>
    </citation>
    <scope>NUCLEOTIDE SEQUENCE</scope>
    <source>
        <strain evidence="7">HT</strain>
        <tissue evidence="7">Whole worm</tissue>
    </source>
</reference>
<evidence type="ECO:0000313" key="7">
    <source>
        <dbReference type="EMBL" id="KAA0184257.1"/>
    </source>
</evidence>
<protein>
    <submittedName>
        <fullName evidence="7">Neural cell adhesion molecule</fullName>
    </submittedName>
</protein>
<sequence>MLVYYFLIAMASVFRSVCSSLHIDGVDKNGRIFVQSGQNLALTCTHVALWREGSVLEWFLPSMPTEPVKPSQKFNIYWQDEVGGRRYILIVRSVSSEDSGRYTCRMGRHENERFVDMGQVYVDVVVQSNIVFTDCPQQQWIPIMRNVPNRTGSSSIMIQPQQSATIRCAIQALPPPVIFWRFKGRSIATGAHYVASSIGLIVFNPTEEDAGLYTVIAKQPSQTAVFDIRVSVFTQPRIIRGPVIVGPFPNAMVSGYEAYLQCLAEGYPQPTIHWYRQRDPQNELQTLDAHKFFVNTNSRVGILHVVRAHYPEDSGVYICRAIVSVPHLYDGWKDADAEAKLAVSVALRPRLIPLTTMHQYVDVGDAVTVQCKVRATDPLELYYQKLYSNWSYVNGVQPKDPRISVWTELDPEDPLNHNIHLRIEKTRLDDTWNYTCIARNVGDELRWNTTVRVMQRPQMLPRDNAPSGDEKSDLRFGWRFNATNLTCSSAGLPHPTWTWYRRGEQIMNGVNTTFQIITWDHWNWSQTWLQITPCLHTEHFIYDEYVCKATNIRGTNQSKVQFRKASVPGQPIVSYLGGFDPFSTV</sequence>
<feature type="domain" description="Ig-like" evidence="6">
    <location>
        <begin position="34"/>
        <end position="116"/>
    </location>
</feature>
<keyword evidence="1 5" id="KW-0732">Signal</keyword>
<dbReference type="InterPro" id="IPR051170">
    <property type="entry name" value="Neural/epithelial_adhesion"/>
</dbReference>
<dbReference type="InterPro" id="IPR003598">
    <property type="entry name" value="Ig_sub2"/>
</dbReference>
<evidence type="ECO:0000256" key="2">
    <source>
        <dbReference type="ARBA" id="ARBA00022737"/>
    </source>
</evidence>
<proteinExistence type="predicted"/>
<organism evidence="7 8">
    <name type="scientific">Fasciolopsis buskii</name>
    <dbReference type="NCBI Taxonomy" id="27845"/>
    <lineage>
        <taxon>Eukaryota</taxon>
        <taxon>Metazoa</taxon>
        <taxon>Spiralia</taxon>
        <taxon>Lophotrochozoa</taxon>
        <taxon>Platyhelminthes</taxon>
        <taxon>Trematoda</taxon>
        <taxon>Digenea</taxon>
        <taxon>Plagiorchiida</taxon>
        <taxon>Echinostomata</taxon>
        <taxon>Echinostomatoidea</taxon>
        <taxon>Fasciolidae</taxon>
        <taxon>Fasciolopsis</taxon>
    </lineage>
</organism>
<keyword evidence="3" id="KW-1015">Disulfide bond</keyword>
<comment type="caution">
    <text evidence="7">The sequence shown here is derived from an EMBL/GenBank/DDBJ whole genome shotgun (WGS) entry which is preliminary data.</text>
</comment>
<dbReference type="InterPro" id="IPR007110">
    <property type="entry name" value="Ig-like_dom"/>
</dbReference>
<evidence type="ECO:0000256" key="4">
    <source>
        <dbReference type="ARBA" id="ARBA00023319"/>
    </source>
</evidence>
<dbReference type="InterPro" id="IPR003599">
    <property type="entry name" value="Ig_sub"/>
</dbReference>
<dbReference type="InterPro" id="IPR013783">
    <property type="entry name" value="Ig-like_fold"/>
</dbReference>
<keyword evidence="4" id="KW-0393">Immunoglobulin domain</keyword>
<dbReference type="EMBL" id="LUCM01011227">
    <property type="protein sequence ID" value="KAA0184257.1"/>
    <property type="molecule type" value="Genomic_DNA"/>
</dbReference>
<dbReference type="SMART" id="SM00409">
    <property type="entry name" value="IG"/>
    <property type="match status" value="4"/>
</dbReference>
<dbReference type="PANTHER" id="PTHR12231">
    <property type="entry name" value="CTX-RELATED TYPE I TRANSMEMBRANE PROTEIN"/>
    <property type="match status" value="1"/>
</dbReference>